<protein>
    <submittedName>
        <fullName evidence="1">Uncharacterized protein</fullName>
    </submittedName>
</protein>
<proteinExistence type="predicted"/>
<gene>
    <name evidence="1" type="ORF">NB063_07065</name>
</gene>
<comment type="caution">
    <text evidence="1">The sequence shown here is derived from an EMBL/GenBank/DDBJ whole genome shotgun (WGS) entry which is preliminary data.</text>
</comment>
<sequence length="273" mass="30571">MLNESDFDGAPKEISHEFLRSVGLHVHGPNWRYQKAMSIVSSDKARHAIELGPIIWLIVDHFRPVRESYRARLVRDRMANVAGAVALHRDALMRLKVEARLLAGLSCKEVAARSHLETELVQDYHDIFFDVKDRLGCISWIMQHIAASESQPRDHLRRTLYRHAFQGGPAVCEYWIDHLDRFGDEHDLSTAQGRAAEGLELCVLGEQLWDDPSSLRALVHLLDLARPAVPLPNTIEGMVSRRVGQVFLSRLAGEADAASPVKAAPSGKDRVVA</sequence>
<name>A0ABT0U0G0_9BACT</name>
<evidence type="ECO:0000313" key="2">
    <source>
        <dbReference type="Proteomes" id="UP001202961"/>
    </source>
</evidence>
<dbReference type="EMBL" id="JAMQBK010000021">
    <property type="protein sequence ID" value="MCM2370382.1"/>
    <property type="molecule type" value="Genomic_DNA"/>
</dbReference>
<organism evidence="1 2">
    <name type="scientific">Aporhodopirellula aestuarii</name>
    <dbReference type="NCBI Taxonomy" id="2950107"/>
    <lineage>
        <taxon>Bacteria</taxon>
        <taxon>Pseudomonadati</taxon>
        <taxon>Planctomycetota</taxon>
        <taxon>Planctomycetia</taxon>
        <taxon>Pirellulales</taxon>
        <taxon>Pirellulaceae</taxon>
        <taxon>Aporhodopirellula</taxon>
    </lineage>
</organism>
<keyword evidence="2" id="KW-1185">Reference proteome</keyword>
<dbReference type="Proteomes" id="UP001202961">
    <property type="component" value="Unassembled WGS sequence"/>
</dbReference>
<accession>A0ABT0U0G0</accession>
<reference evidence="1 2" key="1">
    <citation type="journal article" date="2022" name="Syst. Appl. Microbiol.">
        <title>Rhodopirellula aestuarii sp. nov., a novel member of the genus Rhodopirellula isolated from brackish sediments collected in the Tagus River estuary, Portugal.</title>
        <authorList>
            <person name="Vitorino I.R."/>
            <person name="Klimek D."/>
            <person name="Calusinska M."/>
            <person name="Lobo-da-Cunha A."/>
            <person name="Vasconcelos V."/>
            <person name="Lage O.M."/>
        </authorList>
    </citation>
    <scope>NUCLEOTIDE SEQUENCE [LARGE SCALE GENOMIC DNA]</scope>
    <source>
        <strain evidence="1 2">ICT_H3.1</strain>
    </source>
</reference>
<evidence type="ECO:0000313" key="1">
    <source>
        <dbReference type="EMBL" id="MCM2370382.1"/>
    </source>
</evidence>